<evidence type="ECO:0000313" key="19">
    <source>
        <dbReference type="Proteomes" id="UP000309618"/>
    </source>
</evidence>
<feature type="binding site" evidence="14">
    <location>
        <position position="18"/>
    </location>
    <ligand>
        <name>substrate</name>
    </ligand>
</feature>
<evidence type="ECO:0000256" key="15">
    <source>
        <dbReference type="PIRSR" id="PIRSR000977-2"/>
    </source>
</evidence>
<evidence type="ECO:0000256" key="6">
    <source>
        <dbReference type="ARBA" id="ARBA00022763"/>
    </source>
</evidence>
<accession>A0A4S5CHD1</accession>
<dbReference type="InterPro" id="IPR013520">
    <property type="entry name" value="Ribonucl_H"/>
</dbReference>
<dbReference type="Pfam" id="PF26016">
    <property type="entry name" value="ExoI_C"/>
    <property type="match status" value="1"/>
</dbReference>
<dbReference type="Pfam" id="PF00929">
    <property type="entry name" value="RNase_T"/>
    <property type="match status" value="1"/>
</dbReference>
<dbReference type="PIRSF" id="PIRSF000977">
    <property type="entry name" value="Exodeoxyribonuclease_I"/>
    <property type="match status" value="1"/>
</dbReference>
<dbReference type="InterPro" id="IPR022894">
    <property type="entry name" value="Oligoribonuclease"/>
</dbReference>
<comment type="subunit">
    <text evidence="12">Monomer. Interacts with ssb (via C-terminus); this interaction stimulates the exonuclease activity by recruiting the enzyme to its substrate.</text>
</comment>
<keyword evidence="11 13" id="KW-0234">DNA repair</keyword>
<dbReference type="GO" id="GO:0008310">
    <property type="term" value="F:single-stranded DNA 3'-5' DNA exonuclease activity"/>
    <property type="evidence" value="ECO:0007669"/>
    <property type="project" value="UniProtKB-EC"/>
</dbReference>
<dbReference type="PROSITE" id="PS51785">
    <property type="entry name" value="EXOI_C"/>
    <property type="match status" value="1"/>
</dbReference>
<evidence type="ECO:0000256" key="3">
    <source>
        <dbReference type="ARBA" id="ARBA00019900"/>
    </source>
</evidence>
<reference evidence="18 19" key="1">
    <citation type="submission" date="2019-04" db="EMBL/GenBank/DDBJ databases">
        <title>Comparative genomics of Aeromonas veronii strains pathogenic to fish.</title>
        <authorList>
            <person name="Cascarano M.C."/>
            <person name="Smyrli M."/>
            <person name="Katharios P."/>
        </authorList>
    </citation>
    <scope>NUCLEOTIDE SEQUENCE [LARGE SCALE GENOMIC DNA]</scope>
    <source>
        <strain evidence="18 19">XU1</strain>
    </source>
</reference>
<dbReference type="AlphaFoldDB" id="A0A4S5CHD1"/>
<evidence type="ECO:0000259" key="17">
    <source>
        <dbReference type="PROSITE" id="PS51785"/>
    </source>
</evidence>
<evidence type="ECO:0000256" key="12">
    <source>
        <dbReference type="ARBA" id="ARBA00046792"/>
    </source>
</evidence>
<dbReference type="Gene3D" id="3.30.1520.20">
    <property type="entry name" value="Exonuclease ExoI, domain 2"/>
    <property type="match status" value="1"/>
</dbReference>
<dbReference type="NCBIfam" id="NF008746">
    <property type="entry name" value="PRK11779.1"/>
    <property type="match status" value="1"/>
</dbReference>
<dbReference type="GO" id="GO:0000175">
    <property type="term" value="F:3'-5'-RNA exonuclease activity"/>
    <property type="evidence" value="ECO:0007669"/>
    <property type="project" value="InterPro"/>
</dbReference>
<evidence type="ECO:0000313" key="18">
    <source>
        <dbReference type="EMBL" id="THJ45090.1"/>
    </source>
</evidence>
<evidence type="ECO:0000256" key="14">
    <source>
        <dbReference type="PIRSR" id="PIRSR000977-1"/>
    </source>
</evidence>
<feature type="binding site" evidence="14">
    <location>
        <position position="166"/>
    </location>
    <ligand>
        <name>substrate</name>
    </ligand>
</feature>
<dbReference type="InterPro" id="IPR038649">
    <property type="entry name" value="EXOI_SH3_sf"/>
</dbReference>
<dbReference type="Gene3D" id="3.30.420.10">
    <property type="entry name" value="Ribonuclease H-like superfamily/Ribonuclease H"/>
    <property type="match status" value="1"/>
</dbReference>
<dbReference type="Gene3D" id="1.20.1280.70">
    <property type="entry name" value="Exonuclease ExoI, domain 3"/>
    <property type="match status" value="1"/>
</dbReference>
<dbReference type="CDD" id="cd06138">
    <property type="entry name" value="ExoI_N"/>
    <property type="match status" value="1"/>
</dbReference>
<dbReference type="PROSITE" id="PS51784">
    <property type="entry name" value="EXOI_SH3"/>
    <property type="match status" value="1"/>
</dbReference>
<feature type="domain" description="ExoI C-terminal" evidence="17">
    <location>
        <begin position="360"/>
        <end position="474"/>
    </location>
</feature>
<name>A0A4S5CHD1_AERVE</name>
<evidence type="ECO:0000256" key="10">
    <source>
        <dbReference type="ARBA" id="ARBA00023125"/>
    </source>
</evidence>
<comment type="catalytic activity">
    <reaction evidence="1 13">
        <text>Exonucleolytic cleavage in the 3'- to 5'-direction to yield nucleoside 5'-phosphates.</text>
        <dbReference type="EC" id="3.1.11.1"/>
    </reaction>
</comment>
<evidence type="ECO:0000256" key="2">
    <source>
        <dbReference type="ARBA" id="ARBA00012108"/>
    </source>
</evidence>
<dbReference type="InterPro" id="IPR023607">
    <property type="entry name" value="Exodeoxyribonuclease_I"/>
</dbReference>
<keyword evidence="4 13" id="KW-0540">Nuclease</keyword>
<evidence type="ECO:0000256" key="8">
    <source>
        <dbReference type="ARBA" id="ARBA00022839"/>
    </source>
</evidence>
<dbReference type="FunFam" id="3.30.1520.20:FF:000001">
    <property type="entry name" value="Exodeoxyribonuclease I"/>
    <property type="match status" value="1"/>
</dbReference>
<dbReference type="RefSeq" id="WP_136501913.1">
    <property type="nucleotide sequence ID" value="NZ_SSUX01000008.1"/>
</dbReference>
<keyword evidence="7 13" id="KW-0378">Hydrolase</keyword>
<keyword evidence="9 15" id="KW-0460">Magnesium</keyword>
<evidence type="ECO:0000256" key="4">
    <source>
        <dbReference type="ARBA" id="ARBA00022722"/>
    </source>
</evidence>
<dbReference type="GO" id="GO:0003677">
    <property type="term" value="F:DNA binding"/>
    <property type="evidence" value="ECO:0007669"/>
    <property type="project" value="UniProtKB-KW"/>
</dbReference>
<organism evidence="18 19">
    <name type="scientific">Aeromonas veronii</name>
    <dbReference type="NCBI Taxonomy" id="654"/>
    <lineage>
        <taxon>Bacteria</taxon>
        <taxon>Pseudomonadati</taxon>
        <taxon>Pseudomonadota</taxon>
        <taxon>Gammaproteobacteria</taxon>
        <taxon>Aeromonadales</taxon>
        <taxon>Aeromonadaceae</taxon>
        <taxon>Aeromonas</taxon>
    </lineage>
</organism>
<comment type="caution">
    <text evidence="18">The sequence shown here is derived from an EMBL/GenBank/DDBJ whole genome shotgun (WGS) entry which is preliminary data.</text>
</comment>
<evidence type="ECO:0000256" key="5">
    <source>
        <dbReference type="ARBA" id="ARBA00022723"/>
    </source>
</evidence>
<dbReference type="Gene3D" id="1.10.287.1240">
    <property type="match status" value="1"/>
</dbReference>
<dbReference type="FunFam" id="3.30.420.10:FF:000033">
    <property type="entry name" value="Exodeoxyribonuclease I"/>
    <property type="match status" value="1"/>
</dbReference>
<dbReference type="EMBL" id="SSUX01000008">
    <property type="protein sequence ID" value="THJ45090.1"/>
    <property type="molecule type" value="Genomic_DNA"/>
</dbReference>
<evidence type="ECO:0000256" key="1">
    <source>
        <dbReference type="ARBA" id="ARBA00000563"/>
    </source>
</evidence>
<evidence type="ECO:0000256" key="11">
    <source>
        <dbReference type="ARBA" id="ARBA00023204"/>
    </source>
</evidence>
<feature type="domain" description="ExoI SH3-like" evidence="16">
    <location>
        <begin position="203"/>
        <end position="356"/>
    </location>
</feature>
<evidence type="ECO:0000259" key="16">
    <source>
        <dbReference type="PROSITE" id="PS51784"/>
    </source>
</evidence>
<dbReference type="Proteomes" id="UP000309618">
    <property type="component" value="Unassembled WGS sequence"/>
</dbReference>
<evidence type="ECO:0000256" key="7">
    <source>
        <dbReference type="ARBA" id="ARBA00022801"/>
    </source>
</evidence>
<keyword evidence="10" id="KW-0238">DNA-binding</keyword>
<feature type="binding site" evidence="15">
    <location>
        <position position="187"/>
    </location>
    <ligand>
        <name>Mg(2+)</name>
        <dbReference type="ChEBI" id="CHEBI:18420"/>
        <label>2</label>
    </ligand>
</feature>
<dbReference type="InterPro" id="IPR034747">
    <property type="entry name" value="EXOI_SH3"/>
</dbReference>
<dbReference type="PANTHER" id="PTHR11046:SF11">
    <property type="entry name" value="EXODEOXYRIBONUCLEASE I"/>
    <property type="match status" value="1"/>
</dbReference>
<sequence>MNDSACSIAPTFYIHDYETFGLSPSMDRPAQFAGIRTDQDFNIIGEPLVIYCKPPVDYLPQPEACLVTGITPQKAMKDGLCEADFMRLIHEQFATPGTCVMGFNNIAFDDEVTRYALYRNFYDPYAYSWQNGNSRWDILNVVRACYALRPEGISWPVDDKGAPRFRLEMLSASNGISHANAHDALSDVIATIEMAKLVKKAQPKLFSYLFDLRNKNKVKALIDVVSIKPLVHVSSRFPATQGCMSWVAPLGWHPTNQNAVMLVDLSQDISPLLELNSDEICERLFTPKSELGDLARIPVSLAHINKCPVLAPASTLAAERAQQLGIDKELCLKNLAMLRAHPEVRQKLADVYSQEFTGSKNTDPDTQLYDGFFSQADKSTMDLVRATPPDLLGYHPFKFNDPRLPEMLFRYRARNWPHTLSEVEQKRWGQHCTDYFSCHLQDYGLHLEELVERNKGKEREFSILRNVYEYLVSL</sequence>
<dbReference type="GO" id="GO:0046872">
    <property type="term" value="F:metal ion binding"/>
    <property type="evidence" value="ECO:0007669"/>
    <property type="project" value="UniProtKB-KW"/>
</dbReference>
<dbReference type="PANTHER" id="PTHR11046">
    <property type="entry name" value="OLIGORIBONUCLEASE, MITOCHONDRIAL"/>
    <property type="match status" value="1"/>
</dbReference>
<dbReference type="EC" id="3.1.11.1" evidence="2 13"/>
<evidence type="ECO:0000256" key="9">
    <source>
        <dbReference type="ARBA" id="ARBA00022842"/>
    </source>
</evidence>
<feature type="binding site" evidence="15">
    <location>
        <position position="16"/>
    </location>
    <ligand>
        <name>Mg(2+)</name>
        <dbReference type="ChEBI" id="CHEBI:18420"/>
        <label>1</label>
    </ligand>
</feature>
<dbReference type="GO" id="GO:0006281">
    <property type="term" value="P:DNA repair"/>
    <property type="evidence" value="ECO:0007669"/>
    <property type="project" value="UniProtKB-KW"/>
</dbReference>
<dbReference type="SUPFAM" id="SSF53098">
    <property type="entry name" value="Ribonuclease H-like"/>
    <property type="match status" value="1"/>
</dbReference>
<dbReference type="Pfam" id="PF08411">
    <property type="entry name" value="ExoI_SH3"/>
    <property type="match status" value="1"/>
</dbReference>
<evidence type="ECO:0000256" key="13">
    <source>
        <dbReference type="PIRNR" id="PIRNR000977"/>
    </source>
</evidence>
<dbReference type="FunFam" id="1.20.1280.70:FF:000001">
    <property type="entry name" value="Exodeoxyribonuclease I"/>
    <property type="match status" value="1"/>
</dbReference>
<dbReference type="InterPro" id="IPR058561">
    <property type="entry name" value="Exonuc_1_C"/>
</dbReference>
<keyword evidence="5 15" id="KW-0479">Metal-binding</keyword>
<feature type="binding site" evidence="15">
    <location>
        <position position="18"/>
    </location>
    <ligand>
        <name>Mg(2+)</name>
        <dbReference type="ChEBI" id="CHEBI:18420"/>
        <label>2</label>
    </ligand>
</feature>
<dbReference type="InterPro" id="IPR013620">
    <property type="entry name" value="Exonuc_1_SH3"/>
</dbReference>
<gene>
    <name evidence="18" type="primary">sbcB</name>
    <name evidence="18" type="ORF">E8Q35_12985</name>
</gene>
<dbReference type="InterPro" id="IPR036397">
    <property type="entry name" value="RNaseH_sf"/>
</dbReference>
<keyword evidence="6 13" id="KW-0227">DNA damage</keyword>
<proteinExistence type="predicted"/>
<dbReference type="InterPro" id="IPR012337">
    <property type="entry name" value="RNaseH-like_sf"/>
</dbReference>
<keyword evidence="8 13" id="KW-0269">Exonuclease</keyword>
<protein>
    <recommendedName>
        <fullName evidence="3 13">Exodeoxyribonuclease I</fullName>
        <ecNumber evidence="2 13">3.1.11.1</ecNumber>
    </recommendedName>
</protein>
<comment type="cofactor">
    <cofactor evidence="15">
        <name>Mg(2+)</name>
        <dbReference type="ChEBI" id="CHEBI:18420"/>
    </cofactor>
    <text evidence="15">Binds 2 Mg(2+) ions per monomer.</text>
</comment>